<evidence type="ECO:0000313" key="4">
    <source>
        <dbReference type="EMBL" id="GAA4433352.1"/>
    </source>
</evidence>
<feature type="domain" description="Helicase ATP-binding" evidence="2">
    <location>
        <begin position="531"/>
        <end position="690"/>
    </location>
</feature>
<gene>
    <name evidence="4" type="ORF">GCM10023091_06770</name>
</gene>
<dbReference type="PROSITE" id="PS51192">
    <property type="entry name" value="HELICASE_ATP_BIND_1"/>
    <property type="match status" value="1"/>
</dbReference>
<evidence type="ECO:0000259" key="3">
    <source>
        <dbReference type="PROSITE" id="PS51194"/>
    </source>
</evidence>
<dbReference type="SMART" id="SM00487">
    <property type="entry name" value="DEXDc"/>
    <property type="match status" value="1"/>
</dbReference>
<dbReference type="Pfam" id="PF00271">
    <property type="entry name" value="Helicase_C"/>
    <property type="match status" value="1"/>
</dbReference>
<dbReference type="EMBL" id="BAABEY010000005">
    <property type="protein sequence ID" value="GAA4433352.1"/>
    <property type="molecule type" value="Genomic_DNA"/>
</dbReference>
<accession>A0ABP8LPJ5</accession>
<evidence type="ECO:0008006" key="6">
    <source>
        <dbReference type="Google" id="ProtNLM"/>
    </source>
</evidence>
<sequence>MNVSPEKPFQLIFSLYQFENLGYLFQSYVVQLDAAGQPSLLSQHVSSKNIREFARILDEDDYELVRLIDSYQRDVLLKKFNTKKLPAVDFFTKLLDPDKGDAQTRELLTDYLERINDKILEKSARKHLYISGKDGDVAWKKMERMPETATVRFHLFRNETNTHYFPTLRYRGEKLEFQYQDALLICQTPAWLLVNEKLYHFEGNLDGKKLKPFLNKKFIPIPREMEEKYLQRFILPLLASHDVVAKGYEISTEAYPARPVLMLVEGSGGAQQDLFGNVSAVDTTVEADMNVVLSFRYGAYTFRPDNFASPWHVSLDKSESSYVLHKVRRDLELEKEVLRKLADWGLNIGWGKAGFSKGYLFGWLREKREALDRAGIEVVQSKENRHTYYLGQSSMKVTITDSEDQDWFDVRITVTFGEYEIPFVKLKKNILQQKKEFVLPNGEIAIIPESWFADYSELIQLVEPDGQSGIRLRKHHISLIDSLGRNSLASVVMSRRLQKLKDFEEISSYELPKSFNGELRPYQKSGYDWLRFLNEYQLGGCLADDMGLGKTIQTLALLLSQKENKAENPSLLIMPVSLLYNWASEAEKFTPALRILLYTGTGRDKDTTRFENYDLVLTSYGIVRLDIETLKMFRFNYVILDESQAIKNPSSITTQAVMELQSRHRLILSGTPLENSAMDLWSQMTFINPGLLGSKSFFQKTYLVPIEKNNDEQATQRLYAAIKPFFLRRHKSQVAKFLPEKTESIHYTTMTEDQAEIYEKTKSGFRNMILQQLDSEGISKSQIMILQGLSQLRQLANHPRMVDPEYAGESGKFRDVFHKVETALAENHKILIFSSFVKHLDIFKKKFEHMGLPFAYLDGSTVKRTEEVARFQEDPDVRVFLISIKAGGVGLNLTAAEYVFILDPWWNPAIEAQAIDRAHRIGQDKSVFIYKFITKNTVEEKILVLQNKKKALASELITTEEGFVKSLTREDVMALID</sequence>
<dbReference type="Gene3D" id="3.40.50.10810">
    <property type="entry name" value="Tandem AAA-ATPase domain"/>
    <property type="match status" value="1"/>
</dbReference>
<evidence type="ECO:0000313" key="5">
    <source>
        <dbReference type="Proteomes" id="UP001501508"/>
    </source>
</evidence>
<dbReference type="CDD" id="cd18793">
    <property type="entry name" value="SF2_C_SNF"/>
    <property type="match status" value="1"/>
</dbReference>
<keyword evidence="1" id="KW-0378">Hydrolase</keyword>
<dbReference type="Pfam" id="PF00176">
    <property type="entry name" value="SNF2-rel_dom"/>
    <property type="match status" value="1"/>
</dbReference>
<name>A0ABP8LPJ5_9BACT</name>
<keyword evidence="5" id="KW-1185">Reference proteome</keyword>
<proteinExistence type="predicted"/>
<dbReference type="InterPro" id="IPR014001">
    <property type="entry name" value="Helicase_ATP-bd"/>
</dbReference>
<dbReference type="CDD" id="cd18012">
    <property type="entry name" value="DEXQc_arch_SWI2_SNF2"/>
    <property type="match status" value="1"/>
</dbReference>
<dbReference type="InterPro" id="IPR000330">
    <property type="entry name" value="SNF2_N"/>
</dbReference>
<reference evidence="5" key="1">
    <citation type="journal article" date="2019" name="Int. J. Syst. Evol. Microbiol.">
        <title>The Global Catalogue of Microorganisms (GCM) 10K type strain sequencing project: providing services to taxonomists for standard genome sequencing and annotation.</title>
        <authorList>
            <consortium name="The Broad Institute Genomics Platform"/>
            <consortium name="The Broad Institute Genome Sequencing Center for Infectious Disease"/>
            <person name="Wu L."/>
            <person name="Ma J."/>
        </authorList>
    </citation>
    <scope>NUCLEOTIDE SEQUENCE [LARGE SCALE GENOMIC DNA]</scope>
    <source>
        <strain evidence="5">JCM 31920</strain>
    </source>
</reference>
<dbReference type="RefSeq" id="WP_345026638.1">
    <property type="nucleotide sequence ID" value="NZ_BAABEY010000005.1"/>
</dbReference>
<comment type="caution">
    <text evidence="4">The sequence shown here is derived from an EMBL/GenBank/DDBJ whole genome shotgun (WGS) entry which is preliminary data.</text>
</comment>
<dbReference type="InterPro" id="IPR027417">
    <property type="entry name" value="P-loop_NTPase"/>
</dbReference>
<evidence type="ECO:0000256" key="1">
    <source>
        <dbReference type="ARBA" id="ARBA00022801"/>
    </source>
</evidence>
<dbReference type="InterPro" id="IPR038718">
    <property type="entry name" value="SNF2-like_sf"/>
</dbReference>
<protein>
    <recommendedName>
        <fullName evidence="6">Helicase SNF2</fullName>
    </recommendedName>
</protein>
<dbReference type="PROSITE" id="PS51194">
    <property type="entry name" value="HELICASE_CTER"/>
    <property type="match status" value="1"/>
</dbReference>
<dbReference type="SUPFAM" id="SSF52540">
    <property type="entry name" value="P-loop containing nucleoside triphosphate hydrolases"/>
    <property type="match status" value="2"/>
</dbReference>
<dbReference type="PANTHER" id="PTHR10799">
    <property type="entry name" value="SNF2/RAD54 HELICASE FAMILY"/>
    <property type="match status" value="1"/>
</dbReference>
<dbReference type="InterPro" id="IPR049730">
    <property type="entry name" value="SNF2/RAD54-like_C"/>
</dbReference>
<dbReference type="Proteomes" id="UP001501508">
    <property type="component" value="Unassembled WGS sequence"/>
</dbReference>
<dbReference type="SMART" id="SM00490">
    <property type="entry name" value="HELICc"/>
    <property type="match status" value="1"/>
</dbReference>
<evidence type="ECO:0000259" key="2">
    <source>
        <dbReference type="PROSITE" id="PS51192"/>
    </source>
</evidence>
<dbReference type="Gene3D" id="3.40.50.300">
    <property type="entry name" value="P-loop containing nucleotide triphosphate hydrolases"/>
    <property type="match status" value="1"/>
</dbReference>
<organism evidence="4 5">
    <name type="scientific">Ravibacter arvi</name>
    <dbReference type="NCBI Taxonomy" id="2051041"/>
    <lineage>
        <taxon>Bacteria</taxon>
        <taxon>Pseudomonadati</taxon>
        <taxon>Bacteroidota</taxon>
        <taxon>Cytophagia</taxon>
        <taxon>Cytophagales</taxon>
        <taxon>Spirosomataceae</taxon>
        <taxon>Ravibacter</taxon>
    </lineage>
</organism>
<feature type="domain" description="Helicase C-terminal" evidence="3">
    <location>
        <begin position="812"/>
        <end position="971"/>
    </location>
</feature>
<dbReference type="InterPro" id="IPR001650">
    <property type="entry name" value="Helicase_C-like"/>
</dbReference>